<accession>A0AA86UE50</accession>
<protein>
    <submittedName>
        <fullName evidence="1">Leucine-rich repeat domain superfamily</fullName>
    </submittedName>
    <submittedName>
        <fullName evidence="2">Leucine-rich_repeat domain superfamily</fullName>
    </submittedName>
</protein>
<gene>
    <name evidence="1" type="ORF">HINF_LOCUS35207</name>
    <name evidence="2" type="ORF">HINF_LOCUS72922</name>
</gene>
<evidence type="ECO:0000313" key="2">
    <source>
        <dbReference type="EMBL" id="CAL6104729.1"/>
    </source>
</evidence>
<dbReference type="Proteomes" id="UP001642409">
    <property type="component" value="Unassembled WGS sequence"/>
</dbReference>
<dbReference type="SUPFAM" id="SSF52058">
    <property type="entry name" value="L domain-like"/>
    <property type="match status" value="1"/>
</dbReference>
<dbReference type="EMBL" id="CATOUU010000777">
    <property type="protein sequence ID" value="CAI9947562.1"/>
    <property type="molecule type" value="Genomic_DNA"/>
</dbReference>
<keyword evidence="3" id="KW-1185">Reference proteome</keyword>
<dbReference type="InterPro" id="IPR032675">
    <property type="entry name" value="LRR_dom_sf"/>
</dbReference>
<reference evidence="1" key="1">
    <citation type="submission" date="2023-06" db="EMBL/GenBank/DDBJ databases">
        <authorList>
            <person name="Kurt Z."/>
        </authorList>
    </citation>
    <scope>NUCLEOTIDE SEQUENCE</scope>
</reference>
<evidence type="ECO:0000313" key="3">
    <source>
        <dbReference type="Proteomes" id="UP001642409"/>
    </source>
</evidence>
<name>A0AA86UE50_9EUKA</name>
<dbReference type="EMBL" id="CAXDID020000587">
    <property type="protein sequence ID" value="CAL6104729.1"/>
    <property type="molecule type" value="Genomic_DNA"/>
</dbReference>
<organism evidence="1">
    <name type="scientific">Hexamita inflata</name>
    <dbReference type="NCBI Taxonomy" id="28002"/>
    <lineage>
        <taxon>Eukaryota</taxon>
        <taxon>Metamonada</taxon>
        <taxon>Diplomonadida</taxon>
        <taxon>Hexamitidae</taxon>
        <taxon>Hexamitinae</taxon>
        <taxon>Hexamita</taxon>
    </lineage>
</organism>
<sequence length="95" mass="11040">MNENLRIPVPKRIKNLQFVDSDIYTLNGIGQMKQLQKLTIQCGLQLDLRFIRDLTNLTFLCVSQYRDLSDISVLQFLKKVRVLLLSHNSISDLFS</sequence>
<evidence type="ECO:0000313" key="1">
    <source>
        <dbReference type="EMBL" id="CAI9947562.1"/>
    </source>
</evidence>
<comment type="caution">
    <text evidence="1">The sequence shown here is derived from an EMBL/GenBank/DDBJ whole genome shotgun (WGS) entry which is preliminary data.</text>
</comment>
<dbReference type="AlphaFoldDB" id="A0AA86UE50"/>
<dbReference type="Gene3D" id="3.80.10.10">
    <property type="entry name" value="Ribonuclease Inhibitor"/>
    <property type="match status" value="1"/>
</dbReference>
<proteinExistence type="predicted"/>
<reference evidence="2 3" key="2">
    <citation type="submission" date="2024-07" db="EMBL/GenBank/DDBJ databases">
        <authorList>
            <person name="Akdeniz Z."/>
        </authorList>
    </citation>
    <scope>NUCLEOTIDE SEQUENCE [LARGE SCALE GENOMIC DNA]</scope>
</reference>